<dbReference type="PANTHER" id="PTHR37166">
    <property type="entry name" value="PROTEIN FLAG"/>
    <property type="match status" value="1"/>
</dbReference>
<dbReference type="RefSeq" id="WP_066338812.1">
    <property type="nucleotide sequence ID" value="NZ_CP016503.1"/>
</dbReference>
<gene>
    <name evidence="2" type="ORF">BBW65_01590</name>
</gene>
<proteinExistence type="predicted"/>
<dbReference type="EMBL" id="CP016503">
    <property type="protein sequence ID" value="ANV97580.1"/>
    <property type="molecule type" value="Genomic_DNA"/>
</dbReference>
<dbReference type="OrthoDB" id="5373092at2"/>
<evidence type="ECO:0000256" key="1">
    <source>
        <dbReference type="SAM" id="Coils"/>
    </source>
</evidence>
<dbReference type="InterPro" id="IPR005186">
    <property type="entry name" value="FlaG"/>
</dbReference>
<reference evidence="3" key="1">
    <citation type="submission" date="2016-07" db="EMBL/GenBank/DDBJ databases">
        <authorList>
            <person name="Florea S."/>
            <person name="Webb J.S."/>
            <person name="Jaromczyk J."/>
            <person name="Schardl C.L."/>
        </authorList>
    </citation>
    <scope>NUCLEOTIDE SEQUENCE [LARGE SCALE GENOMIC DNA]</scope>
    <source>
        <strain evidence="3">MIT 01-6242</strain>
    </source>
</reference>
<dbReference type="KEGG" id="het:BBW65_01590"/>
<accession>A0A1B1U497</accession>
<dbReference type="STRING" id="222136.BBW65_01590"/>
<dbReference type="AlphaFoldDB" id="A0A1B1U497"/>
<evidence type="ECO:0000313" key="2">
    <source>
        <dbReference type="EMBL" id="ANV97580.1"/>
    </source>
</evidence>
<keyword evidence="3" id="KW-1185">Reference proteome</keyword>
<dbReference type="PANTHER" id="PTHR37166:SF1">
    <property type="entry name" value="PROTEIN FLAG"/>
    <property type="match status" value="1"/>
</dbReference>
<feature type="coiled-coil region" evidence="1">
    <location>
        <begin position="45"/>
        <end position="76"/>
    </location>
</feature>
<evidence type="ECO:0000313" key="3">
    <source>
        <dbReference type="Proteomes" id="UP000092884"/>
    </source>
</evidence>
<dbReference type="SUPFAM" id="SSF160214">
    <property type="entry name" value="FlaG-like"/>
    <property type="match status" value="1"/>
</dbReference>
<dbReference type="Gene3D" id="3.30.160.170">
    <property type="entry name" value="FlaG-like"/>
    <property type="match status" value="1"/>
</dbReference>
<evidence type="ECO:0008006" key="4">
    <source>
        <dbReference type="Google" id="ProtNLM"/>
    </source>
</evidence>
<name>A0A1B1U497_9HELI</name>
<keyword evidence="1" id="KW-0175">Coiled coil</keyword>
<dbReference type="Proteomes" id="UP000092884">
    <property type="component" value="Chromosome"/>
</dbReference>
<dbReference type="Pfam" id="PF03646">
    <property type="entry name" value="FlaG"/>
    <property type="match status" value="1"/>
</dbReference>
<dbReference type="InterPro" id="IPR035924">
    <property type="entry name" value="FlaG-like_sf"/>
</dbReference>
<sequence>MVIQAINLNAQNKIIELAKQYTQEVKKAEPPNGDKIAQGHFEKIENDLERTNRTSKDELMKLSQDLNTKMKNLNTNVKFTYSDEIKGLLVTVRQEGSDKVIAELPSKEAIALMQKMHDLVGILFDQRG</sequence>
<organism evidence="2 3">
    <name type="scientific">Helicobacter enhydrae</name>
    <dbReference type="NCBI Taxonomy" id="222136"/>
    <lineage>
        <taxon>Bacteria</taxon>
        <taxon>Pseudomonadati</taxon>
        <taxon>Campylobacterota</taxon>
        <taxon>Epsilonproteobacteria</taxon>
        <taxon>Campylobacterales</taxon>
        <taxon>Helicobacteraceae</taxon>
        <taxon>Helicobacter</taxon>
    </lineage>
</organism>
<protein>
    <recommendedName>
        <fullName evidence="4">Flagellar biosynthesis protein FlaG</fullName>
    </recommendedName>
</protein>